<dbReference type="RefSeq" id="WP_249751507.1">
    <property type="nucleotide sequence ID" value="NZ_CP097298.1"/>
</dbReference>
<organism evidence="2 3">
    <name type="scientific">Brevundimonas albigilva</name>
    <dbReference type="NCBI Taxonomy" id="1312364"/>
    <lineage>
        <taxon>Bacteria</taxon>
        <taxon>Pseudomonadati</taxon>
        <taxon>Pseudomonadota</taxon>
        <taxon>Alphaproteobacteria</taxon>
        <taxon>Caulobacterales</taxon>
        <taxon>Caulobacteraceae</taxon>
        <taxon>Brevundimonas</taxon>
    </lineage>
</organism>
<protein>
    <submittedName>
        <fullName evidence="2">Uncharacterized protein</fullName>
    </submittedName>
</protein>
<evidence type="ECO:0000256" key="1">
    <source>
        <dbReference type="SAM" id="SignalP"/>
    </source>
</evidence>
<dbReference type="Proteomes" id="UP001055429">
    <property type="component" value="Chromosome"/>
</dbReference>
<sequence length="165" mass="17575">MRKSPFFAPAAAVAAALAVAGAAQAQPEAAQSAVNVTLGAELQSRVDKLGDREVGEQVARLQTEVEQALSQRYPGASAQLVLTDLKPNRPTMQQMRDTPGLDPIRSVSIGGAAVEGTIVTADGESRPVKFSYFSPSIRDVYGYGVWHDADRAFDRLGAGIERGRY</sequence>
<keyword evidence="3" id="KW-1185">Reference proteome</keyword>
<evidence type="ECO:0000313" key="3">
    <source>
        <dbReference type="Proteomes" id="UP001055429"/>
    </source>
</evidence>
<dbReference type="EMBL" id="CP097649">
    <property type="protein sequence ID" value="URI15669.1"/>
    <property type="molecule type" value="Genomic_DNA"/>
</dbReference>
<proteinExistence type="predicted"/>
<accession>A0ABY4SRI3</accession>
<evidence type="ECO:0000313" key="2">
    <source>
        <dbReference type="EMBL" id="URI15669.1"/>
    </source>
</evidence>
<keyword evidence="1" id="KW-0732">Signal</keyword>
<reference evidence="2" key="1">
    <citation type="submission" date="2022-05" db="EMBL/GenBank/DDBJ databases">
        <title>Brevundimonas albigilva TT17 genome sequence.</title>
        <authorList>
            <person name="Lee K."/>
            <person name="Son H."/>
        </authorList>
    </citation>
    <scope>NUCLEOTIDE SEQUENCE</scope>
    <source>
        <strain evidence="2">TT17</strain>
    </source>
</reference>
<feature type="chain" id="PRO_5045857728" evidence="1">
    <location>
        <begin position="26"/>
        <end position="165"/>
    </location>
</feature>
<feature type="signal peptide" evidence="1">
    <location>
        <begin position="1"/>
        <end position="25"/>
    </location>
</feature>
<gene>
    <name evidence="2" type="ORF">M8231_01340</name>
</gene>
<name>A0ABY4SRI3_9CAUL</name>